<evidence type="ECO:0000313" key="4">
    <source>
        <dbReference type="Proteomes" id="UP001269819"/>
    </source>
</evidence>
<dbReference type="SMART" id="SM00418">
    <property type="entry name" value="HTH_ARSR"/>
    <property type="match status" value="1"/>
</dbReference>
<accession>A0ABU3VYW9</accession>
<keyword evidence="4" id="KW-1185">Reference proteome</keyword>
<dbReference type="InterPro" id="IPR011991">
    <property type="entry name" value="ArsR-like_HTH"/>
</dbReference>
<dbReference type="Pfam" id="PF01022">
    <property type="entry name" value="HTH_5"/>
    <property type="match status" value="1"/>
</dbReference>
<dbReference type="PANTHER" id="PTHR43428:SF1">
    <property type="entry name" value="ARSENATE REDUCTASE"/>
    <property type="match status" value="1"/>
</dbReference>
<dbReference type="InterPro" id="IPR036388">
    <property type="entry name" value="WH-like_DNA-bd_sf"/>
</dbReference>
<proteinExistence type="predicted"/>
<sequence length="256" mass="28530">MSKKRRVLFVCTANSARSQMAEALLRSIAGDQFIVASAGTAPTTPHPLALQCLSDAGIDSTELRAKSISEVSQEHWDYVITLCDKASRECQPMASVGQMIAWDFPDPVPGNRPSGFALVMKELRERISLFVLVHQKDSHRPIHYPPAGVFKTLGDDNRLAALLLIQRYEELCVCELTAAMALSQPRISRFLAQLREQALVEDERRGQWIYYRLHPALPDWLLTTLHAAAAENASILAPMIQRLDAMPNRPARTACQ</sequence>
<dbReference type="Gene3D" id="1.10.10.10">
    <property type="entry name" value="Winged helix-like DNA-binding domain superfamily/Winged helix DNA-binding domain"/>
    <property type="match status" value="1"/>
</dbReference>
<protein>
    <submittedName>
        <fullName evidence="3">Metalloregulator ArsR/SmtB family transcription factor</fullName>
    </submittedName>
</protein>
<dbReference type="InterPro" id="IPR036390">
    <property type="entry name" value="WH_DNA-bd_sf"/>
</dbReference>
<gene>
    <name evidence="3" type="ORF">RYS15_12370</name>
</gene>
<evidence type="ECO:0000313" key="3">
    <source>
        <dbReference type="EMBL" id="MDV2079480.1"/>
    </source>
</evidence>
<feature type="domain" description="HTH arsR-type" evidence="2">
    <location>
        <begin position="138"/>
        <end position="233"/>
    </location>
</feature>
<dbReference type="EMBL" id="JAWIIJ010000008">
    <property type="protein sequence ID" value="MDV2079480.1"/>
    <property type="molecule type" value="Genomic_DNA"/>
</dbReference>
<dbReference type="InterPro" id="IPR001845">
    <property type="entry name" value="HTH_ArsR_DNA-bd_dom"/>
</dbReference>
<dbReference type="PRINTS" id="PR00778">
    <property type="entry name" value="HTHARSR"/>
</dbReference>
<keyword evidence="1" id="KW-0059">Arsenical resistance</keyword>
<dbReference type="Gene3D" id="3.40.50.2300">
    <property type="match status" value="1"/>
</dbReference>
<organism evidence="3 4">
    <name type="scientific">Marinobacter xestospongiae</name>
    <dbReference type="NCBI Taxonomy" id="994319"/>
    <lineage>
        <taxon>Bacteria</taxon>
        <taxon>Pseudomonadati</taxon>
        <taxon>Pseudomonadota</taxon>
        <taxon>Gammaproteobacteria</taxon>
        <taxon>Pseudomonadales</taxon>
        <taxon>Marinobacteraceae</taxon>
        <taxon>Marinobacter</taxon>
    </lineage>
</organism>
<evidence type="ECO:0000259" key="2">
    <source>
        <dbReference type="PROSITE" id="PS50987"/>
    </source>
</evidence>
<dbReference type="CDD" id="cd00090">
    <property type="entry name" value="HTH_ARSR"/>
    <property type="match status" value="1"/>
</dbReference>
<evidence type="ECO:0000256" key="1">
    <source>
        <dbReference type="ARBA" id="ARBA00022849"/>
    </source>
</evidence>
<dbReference type="SUPFAM" id="SSF46785">
    <property type="entry name" value="Winged helix' DNA-binding domain"/>
    <property type="match status" value="1"/>
</dbReference>
<name>A0ABU3VYW9_9GAMM</name>
<dbReference type="PANTHER" id="PTHR43428">
    <property type="entry name" value="ARSENATE REDUCTASE"/>
    <property type="match status" value="1"/>
</dbReference>
<dbReference type="RefSeq" id="WP_316974031.1">
    <property type="nucleotide sequence ID" value="NZ_JAWIIJ010000008.1"/>
</dbReference>
<dbReference type="InterPro" id="IPR023485">
    <property type="entry name" value="Ptyr_pPase"/>
</dbReference>
<dbReference type="NCBIfam" id="NF033788">
    <property type="entry name" value="HTH_metalloreg"/>
    <property type="match status" value="1"/>
</dbReference>
<dbReference type="SUPFAM" id="SSF52788">
    <property type="entry name" value="Phosphotyrosine protein phosphatases I"/>
    <property type="match status" value="1"/>
</dbReference>
<reference evidence="3 4" key="1">
    <citation type="submission" date="2023-10" db="EMBL/GenBank/DDBJ databases">
        <title>Characteristics and mechanism of a salt-tolerant marine origin heterotrophic nitrifying- aerobic denitrifying bacteria Marinobacter xestospongiae HN1.</title>
        <authorList>
            <person name="Qi R."/>
        </authorList>
    </citation>
    <scope>NUCLEOTIDE SEQUENCE [LARGE SCALE GENOMIC DNA]</scope>
    <source>
        <strain evidence="3 4">HN1</strain>
    </source>
</reference>
<dbReference type="InterPro" id="IPR036196">
    <property type="entry name" value="Ptyr_pPase_sf"/>
</dbReference>
<dbReference type="Pfam" id="PF01451">
    <property type="entry name" value="LMWPc"/>
    <property type="match status" value="1"/>
</dbReference>
<dbReference type="CDD" id="cd16345">
    <property type="entry name" value="LMWP_ArsC"/>
    <property type="match status" value="1"/>
</dbReference>
<dbReference type="SMART" id="SM00226">
    <property type="entry name" value="LMWPc"/>
    <property type="match status" value="1"/>
</dbReference>
<dbReference type="PROSITE" id="PS50987">
    <property type="entry name" value="HTH_ARSR_2"/>
    <property type="match status" value="1"/>
</dbReference>
<dbReference type="Proteomes" id="UP001269819">
    <property type="component" value="Unassembled WGS sequence"/>
</dbReference>
<comment type="caution">
    <text evidence="3">The sequence shown here is derived from an EMBL/GenBank/DDBJ whole genome shotgun (WGS) entry which is preliminary data.</text>
</comment>